<keyword evidence="2" id="KW-1185">Reference proteome</keyword>
<comment type="caution">
    <text evidence="1">The sequence shown here is derived from an EMBL/GenBank/DDBJ whole genome shotgun (WGS) entry which is preliminary data.</text>
</comment>
<dbReference type="RefSeq" id="WP_106139200.1">
    <property type="nucleotide sequence ID" value="NZ_PVTE01000015.1"/>
</dbReference>
<proteinExistence type="predicted"/>
<dbReference type="AlphaFoldDB" id="A0A2T0SNV9"/>
<evidence type="ECO:0000313" key="2">
    <source>
        <dbReference type="Proteomes" id="UP000238375"/>
    </source>
</evidence>
<accession>A0A2T0SNV9</accession>
<protein>
    <submittedName>
        <fullName evidence="1">Uncharacterized protein</fullName>
    </submittedName>
</protein>
<dbReference type="OrthoDB" id="961633at2"/>
<evidence type="ECO:0000313" key="1">
    <source>
        <dbReference type="EMBL" id="PRY35066.1"/>
    </source>
</evidence>
<gene>
    <name evidence="1" type="ORF">CLV58_115149</name>
</gene>
<organism evidence="1 2">
    <name type="scientific">Spirosoma oryzae</name>
    <dbReference type="NCBI Taxonomy" id="1469603"/>
    <lineage>
        <taxon>Bacteria</taxon>
        <taxon>Pseudomonadati</taxon>
        <taxon>Bacteroidota</taxon>
        <taxon>Cytophagia</taxon>
        <taxon>Cytophagales</taxon>
        <taxon>Cytophagaceae</taxon>
        <taxon>Spirosoma</taxon>
    </lineage>
</organism>
<reference evidence="1 2" key="1">
    <citation type="submission" date="2018-03" db="EMBL/GenBank/DDBJ databases">
        <title>Genomic Encyclopedia of Archaeal and Bacterial Type Strains, Phase II (KMG-II): from individual species to whole genera.</title>
        <authorList>
            <person name="Goeker M."/>
        </authorList>
    </citation>
    <scope>NUCLEOTIDE SEQUENCE [LARGE SCALE GENOMIC DNA]</scope>
    <source>
        <strain evidence="1 2">DSM 28354</strain>
    </source>
</reference>
<sequence length="170" mass="19067">MTAQFPPIKTVVGKLLLNSWSAEYALNIKPACADRDFLNSALNWAQPQAYYAALFSMRARLAADDVHMADPKAIEKLMIRWAQDGVFGEPMRTNPFADLFNAPRLRVTGPEAAARHIELTNRVHAFAILNETYISSRVGEPTYRRIIADLPDYLRNGFVGARTTLILSED</sequence>
<dbReference type="Proteomes" id="UP000238375">
    <property type="component" value="Unassembled WGS sequence"/>
</dbReference>
<dbReference type="EMBL" id="PVTE01000015">
    <property type="protein sequence ID" value="PRY35066.1"/>
    <property type="molecule type" value="Genomic_DNA"/>
</dbReference>
<name>A0A2T0SNV9_9BACT</name>